<feature type="non-terminal residue" evidence="9">
    <location>
        <position position="162"/>
    </location>
</feature>
<feature type="binding site" description="axial binding residue" evidence="6">
    <location>
        <position position="62"/>
    </location>
    <ligand>
        <name>heme c</name>
        <dbReference type="ChEBI" id="CHEBI:61717"/>
        <label>1</label>
    </ligand>
    <ligandPart>
        <name>Fe</name>
        <dbReference type="ChEBI" id="CHEBI:18248"/>
    </ligandPart>
</feature>
<dbReference type="InterPro" id="IPR036280">
    <property type="entry name" value="Multihaem_cyt_sf"/>
</dbReference>
<feature type="binding site" description="axial binding residue" evidence="6">
    <location>
        <position position="107"/>
    </location>
    <ligand>
        <name>heme c</name>
        <dbReference type="ChEBI" id="CHEBI:61717"/>
        <label>1</label>
    </ligand>
    <ligandPart>
        <name>Fe</name>
        <dbReference type="ChEBI" id="CHEBI:18248"/>
    </ligandPart>
</feature>
<feature type="binding site" description="axial binding residue" evidence="6">
    <location>
        <position position="51"/>
    </location>
    <ligand>
        <name>heme c</name>
        <dbReference type="ChEBI" id="CHEBI:61717"/>
        <label>1</label>
    </ligand>
    <ligandPart>
        <name>Fe</name>
        <dbReference type="ChEBI" id="CHEBI:18248"/>
    </ligandPart>
</feature>
<dbReference type="PRINTS" id="PR00609">
    <property type="entry name" value="CYTOCHROMEC3"/>
</dbReference>
<feature type="binding site" description="axial binding residue" evidence="6">
    <location>
        <position position="54"/>
    </location>
    <ligand>
        <name>heme c</name>
        <dbReference type="ChEBI" id="CHEBI:61717"/>
        <label>3</label>
    </ligand>
    <ligandPart>
        <name>Fe</name>
        <dbReference type="ChEBI" id="CHEBI:18248"/>
    </ligandPart>
</feature>
<keyword evidence="2 6" id="KW-0349">Heme</keyword>
<feature type="binding site" description="axial binding residue" evidence="6">
    <location>
        <position position="128"/>
    </location>
    <ligand>
        <name>heme c</name>
        <dbReference type="ChEBI" id="CHEBI:61717"/>
        <label>1</label>
    </ligand>
    <ligandPart>
        <name>Fe</name>
        <dbReference type="ChEBI" id="CHEBI:18248"/>
    </ligandPart>
</feature>
<dbReference type="InterPro" id="IPR020942">
    <property type="entry name" value="Cyt_c_III_dom"/>
</dbReference>
<dbReference type="GO" id="GO:0046872">
    <property type="term" value="F:metal ion binding"/>
    <property type="evidence" value="ECO:0007669"/>
    <property type="project" value="UniProtKB-KW"/>
</dbReference>
<evidence type="ECO:0000256" key="7">
    <source>
        <dbReference type="SAM" id="Coils"/>
    </source>
</evidence>
<comment type="cofactor">
    <cofactor evidence="6">
        <name>heme c</name>
        <dbReference type="ChEBI" id="CHEBI:61717"/>
    </cofactor>
    <text evidence="6">Binds 4 heme c groups covalently per monomer.</text>
</comment>
<proteinExistence type="predicted"/>
<comment type="caution">
    <text evidence="9">The sequence shown here is derived from an EMBL/GenBank/DDBJ whole genome shotgun (WGS) entry which is preliminary data.</text>
</comment>
<dbReference type="PANTHER" id="PTHR39425">
    <property type="entry name" value="LIPOPROTEIN CYTOCHROME C"/>
    <property type="match status" value="1"/>
</dbReference>
<evidence type="ECO:0000259" key="8">
    <source>
        <dbReference type="Pfam" id="PF02085"/>
    </source>
</evidence>
<dbReference type="Proteomes" id="UP000886289">
    <property type="component" value="Unassembled WGS sequence"/>
</dbReference>
<name>A0A7C0U3W0_DESA2</name>
<dbReference type="CDD" id="cd08168">
    <property type="entry name" value="Cytochrom_C3"/>
    <property type="match status" value="1"/>
</dbReference>
<dbReference type="PANTHER" id="PTHR39425:SF1">
    <property type="entry name" value="CYTOCHROME C7-LIKE DOMAIN-CONTAINING PROTEIN"/>
    <property type="match status" value="1"/>
</dbReference>
<dbReference type="GO" id="GO:0020037">
    <property type="term" value="F:heme binding"/>
    <property type="evidence" value="ECO:0007669"/>
    <property type="project" value="InterPro"/>
</dbReference>
<feature type="binding site" description="covalent" evidence="6">
    <location>
        <position position="85"/>
    </location>
    <ligand>
        <name>heme c</name>
        <dbReference type="ChEBI" id="CHEBI:61717"/>
        <label>2</label>
    </ligand>
</feature>
<evidence type="ECO:0000256" key="4">
    <source>
        <dbReference type="ARBA" id="ARBA00022982"/>
    </source>
</evidence>
<keyword evidence="7" id="KW-0175">Coiled coil</keyword>
<evidence type="ECO:0000256" key="1">
    <source>
        <dbReference type="ARBA" id="ARBA00022448"/>
    </source>
</evidence>
<keyword evidence="4" id="KW-0249">Electron transport</keyword>
<dbReference type="InterPro" id="IPR002322">
    <property type="entry name" value="Cyt_c_III"/>
</dbReference>
<dbReference type="Gene3D" id="3.90.10.10">
    <property type="entry name" value="Cytochrome C3"/>
    <property type="match status" value="1"/>
</dbReference>
<evidence type="ECO:0000313" key="9">
    <source>
        <dbReference type="EMBL" id="HDD45180.1"/>
    </source>
</evidence>
<dbReference type="SUPFAM" id="SSF48695">
    <property type="entry name" value="Multiheme cytochromes"/>
    <property type="match status" value="1"/>
</dbReference>
<dbReference type="Pfam" id="PF02085">
    <property type="entry name" value="Cytochrom_CIII"/>
    <property type="match status" value="1"/>
</dbReference>
<feature type="binding site" description="axial binding residue" evidence="6">
    <location>
        <position position="108"/>
    </location>
    <ligand>
        <name>heme c</name>
        <dbReference type="ChEBI" id="CHEBI:61717"/>
        <label>1</label>
    </ligand>
    <ligandPart>
        <name>Fe</name>
        <dbReference type="ChEBI" id="CHEBI:18248"/>
    </ligandPart>
</feature>
<dbReference type="GO" id="GO:0009055">
    <property type="term" value="F:electron transfer activity"/>
    <property type="evidence" value="ECO:0007669"/>
    <property type="project" value="InterPro"/>
</dbReference>
<protein>
    <recommendedName>
        <fullName evidence="8">Class III cytochrome C domain-containing protein</fullName>
    </recommendedName>
</protein>
<evidence type="ECO:0000256" key="3">
    <source>
        <dbReference type="ARBA" id="ARBA00022723"/>
    </source>
</evidence>
<feature type="coiled-coil region" evidence="7">
    <location>
        <begin position="130"/>
        <end position="161"/>
    </location>
</feature>
<feature type="binding site" description="axial binding residue" evidence="6">
    <location>
        <position position="104"/>
    </location>
    <ligand>
        <name>heme c</name>
        <dbReference type="ChEBI" id="CHEBI:61717"/>
        <label>1</label>
    </ligand>
    <ligandPart>
        <name>Fe</name>
        <dbReference type="ChEBI" id="CHEBI:18248"/>
    </ligandPart>
</feature>
<organism evidence="9">
    <name type="scientific">Desulfofervidus auxilii</name>
    <dbReference type="NCBI Taxonomy" id="1621989"/>
    <lineage>
        <taxon>Bacteria</taxon>
        <taxon>Pseudomonadati</taxon>
        <taxon>Thermodesulfobacteriota</taxon>
        <taxon>Candidatus Desulfofervidia</taxon>
        <taxon>Candidatus Desulfofervidales</taxon>
        <taxon>Candidatus Desulfofervidaceae</taxon>
        <taxon>Candidatus Desulfofervidus</taxon>
    </lineage>
</organism>
<dbReference type="AlphaFoldDB" id="A0A7C0U3W0"/>
<reference evidence="9" key="1">
    <citation type="journal article" date="2020" name="mSystems">
        <title>Genome- and Community-Level Interaction Insights into Carbon Utilization and Element Cycling Functions of Hydrothermarchaeota in Hydrothermal Sediment.</title>
        <authorList>
            <person name="Zhou Z."/>
            <person name="Liu Y."/>
            <person name="Xu W."/>
            <person name="Pan J."/>
            <person name="Luo Z.H."/>
            <person name="Li M."/>
        </authorList>
    </citation>
    <scope>NUCLEOTIDE SEQUENCE [LARGE SCALE GENOMIC DNA]</scope>
    <source>
        <strain evidence="9">HyVt-233</strain>
    </source>
</reference>
<feature type="binding site" description="axial binding residue" evidence="6">
    <location>
        <position position="125"/>
    </location>
    <ligand>
        <name>heme c</name>
        <dbReference type="ChEBI" id="CHEBI:61717"/>
        <label>1</label>
    </ligand>
    <ligandPart>
        <name>Fe</name>
        <dbReference type="ChEBI" id="CHEBI:18248"/>
    </ligandPart>
</feature>
<feature type="binding site" description="covalent" evidence="6">
    <location>
        <position position="67"/>
    </location>
    <ligand>
        <name>heme c</name>
        <dbReference type="ChEBI" id="CHEBI:61717"/>
        <label>1</label>
    </ligand>
</feature>
<evidence type="ECO:0000256" key="6">
    <source>
        <dbReference type="PIRSR" id="PIRSR602322-1"/>
    </source>
</evidence>
<evidence type="ECO:0000256" key="5">
    <source>
        <dbReference type="ARBA" id="ARBA00023004"/>
    </source>
</evidence>
<feature type="binding site" description="axial binding residue" evidence="6">
    <location>
        <position position="129"/>
    </location>
    <ligand>
        <name>heme c</name>
        <dbReference type="ChEBI" id="CHEBI:61717"/>
        <label>1</label>
    </ligand>
    <ligandPart>
        <name>Fe</name>
        <dbReference type="ChEBI" id="CHEBI:18248"/>
    </ligandPart>
</feature>
<keyword evidence="1" id="KW-0813">Transport</keyword>
<evidence type="ECO:0000256" key="2">
    <source>
        <dbReference type="ARBA" id="ARBA00022617"/>
    </source>
</evidence>
<feature type="domain" description="Class III cytochrome C" evidence="8">
    <location>
        <begin position="43"/>
        <end position="129"/>
    </location>
</feature>
<dbReference type="EMBL" id="DRBS01000372">
    <property type="protein sequence ID" value="HDD45180.1"/>
    <property type="molecule type" value="Genomic_DNA"/>
</dbReference>
<gene>
    <name evidence="9" type="ORF">ENG63_10035</name>
</gene>
<keyword evidence="5 6" id="KW-0408">Iron</keyword>
<sequence>MKKKILTFFLSLAAFFITFYVYSQPTELLQIKDMGFSKFGSYKYPPVSFSHELHAAQYRVKCPTCHHLYKNGRNIWTEEHEVQKCSDCHGGSKVELTTAYHMRCWGCHERLREIYLKVDAPTDQCYRCHIRNIELEKIRIQQKLRKTNRKLMDAIKKLELKG</sequence>
<keyword evidence="3 6" id="KW-0479">Metal-binding</keyword>
<feature type="binding site" description="axial binding residue" evidence="6">
    <location>
        <position position="65"/>
    </location>
    <ligand>
        <name>heme c</name>
        <dbReference type="ChEBI" id="CHEBI:61717"/>
        <label>1</label>
    </ligand>
    <ligandPart>
        <name>Fe</name>
        <dbReference type="ChEBI" id="CHEBI:18248"/>
    </ligandPart>
</feature>
<feature type="binding site" description="axial binding residue" evidence="6">
    <location>
        <position position="66"/>
    </location>
    <ligand>
        <name>heme c</name>
        <dbReference type="ChEBI" id="CHEBI:61717"/>
        <label>1</label>
    </ligand>
    <ligandPart>
        <name>Fe</name>
        <dbReference type="ChEBI" id="CHEBI:18248"/>
    </ligandPart>
</feature>
<accession>A0A7C0U3W0</accession>